<dbReference type="STRING" id="4081.A0A3Q7IUL2"/>
<dbReference type="GO" id="GO:0030527">
    <property type="term" value="F:structural constituent of chromatin"/>
    <property type="evidence" value="ECO:0007669"/>
    <property type="project" value="InterPro"/>
</dbReference>
<organism evidence="1">
    <name type="scientific">Solanum lycopersicum</name>
    <name type="common">Tomato</name>
    <name type="synonym">Lycopersicon esculentum</name>
    <dbReference type="NCBI Taxonomy" id="4081"/>
    <lineage>
        <taxon>Eukaryota</taxon>
        <taxon>Viridiplantae</taxon>
        <taxon>Streptophyta</taxon>
        <taxon>Embryophyta</taxon>
        <taxon>Tracheophyta</taxon>
        <taxon>Spermatophyta</taxon>
        <taxon>Magnoliopsida</taxon>
        <taxon>eudicotyledons</taxon>
        <taxon>Gunneridae</taxon>
        <taxon>Pentapetalae</taxon>
        <taxon>asterids</taxon>
        <taxon>lamiids</taxon>
        <taxon>Solanales</taxon>
        <taxon>Solanaceae</taxon>
        <taxon>Solanoideae</taxon>
        <taxon>Solaneae</taxon>
        <taxon>Solanum</taxon>
        <taxon>Solanum subgen. Lycopersicon</taxon>
    </lineage>
</organism>
<dbReference type="SUPFAM" id="SSF47113">
    <property type="entry name" value="Histone-fold"/>
    <property type="match status" value="1"/>
</dbReference>
<reference evidence="1" key="2">
    <citation type="submission" date="2019-01" db="UniProtKB">
        <authorList>
            <consortium name="EnsemblPlants"/>
        </authorList>
    </citation>
    <scope>IDENTIFICATION</scope>
    <source>
        <strain evidence="1">cv. Heinz 1706</strain>
    </source>
</reference>
<dbReference type="EnsemblPlants" id="Solyc11g027893.1.1">
    <property type="protein sequence ID" value="Solyc11g027893.1.1"/>
    <property type="gene ID" value="Solyc11g027893.1"/>
</dbReference>
<dbReference type="SMR" id="A0A3Q7IUL2"/>
<dbReference type="GO" id="GO:0003677">
    <property type="term" value="F:DNA binding"/>
    <property type="evidence" value="ECO:0007669"/>
    <property type="project" value="InterPro"/>
</dbReference>
<protein>
    <recommendedName>
        <fullName evidence="3">Histone H2A</fullName>
    </recommendedName>
</protein>
<proteinExistence type="predicted"/>
<dbReference type="InParanoid" id="A0A3Q7IUL2"/>
<dbReference type="AlphaFoldDB" id="A0A3Q7IUL2"/>
<dbReference type="GO" id="GO:0046982">
    <property type="term" value="F:protein heterodimerization activity"/>
    <property type="evidence" value="ECO:0007669"/>
    <property type="project" value="InterPro"/>
</dbReference>
<evidence type="ECO:0000313" key="2">
    <source>
        <dbReference type="Proteomes" id="UP000004994"/>
    </source>
</evidence>
<keyword evidence="2" id="KW-1185">Reference proteome</keyword>
<dbReference type="Gene3D" id="1.10.20.10">
    <property type="entry name" value="Histone, subunit A"/>
    <property type="match status" value="1"/>
</dbReference>
<dbReference type="InterPro" id="IPR002119">
    <property type="entry name" value="Histone_H2A"/>
</dbReference>
<dbReference type="Proteomes" id="UP000004994">
    <property type="component" value="Chromosome 11"/>
</dbReference>
<dbReference type="PaxDb" id="4081-Solyc11g027890.1.1"/>
<accession>A0A3Q7IUL2</accession>
<dbReference type="Gramene" id="Solyc11g027893.1.1">
    <property type="protein sequence ID" value="Solyc11g027893.1.1"/>
    <property type="gene ID" value="Solyc11g027893.1"/>
</dbReference>
<dbReference type="InterPro" id="IPR009072">
    <property type="entry name" value="Histone-fold"/>
</dbReference>
<evidence type="ECO:0008006" key="3">
    <source>
        <dbReference type="Google" id="ProtNLM"/>
    </source>
</evidence>
<evidence type="ECO:0000313" key="1">
    <source>
        <dbReference type="EnsemblPlants" id="Solyc11g027893.1.1"/>
    </source>
</evidence>
<sequence>MVGKGKSLCKKISFPQYKNKSSFPSRSYLRFQIVEKYAERVGVGAPIFLAAVLEYDATEVLDLAGNVAREN</sequence>
<dbReference type="GO" id="GO:0000786">
    <property type="term" value="C:nucleosome"/>
    <property type="evidence" value="ECO:0007669"/>
    <property type="project" value="InterPro"/>
</dbReference>
<reference evidence="1" key="1">
    <citation type="journal article" date="2012" name="Nature">
        <title>The tomato genome sequence provides insights into fleshy fruit evolution.</title>
        <authorList>
            <consortium name="Tomato Genome Consortium"/>
        </authorList>
    </citation>
    <scope>NUCLEOTIDE SEQUENCE [LARGE SCALE GENOMIC DNA]</scope>
    <source>
        <strain evidence="1">cv. Heinz 1706</strain>
    </source>
</reference>
<dbReference type="PRINTS" id="PR00620">
    <property type="entry name" value="HISTONEH2A"/>
</dbReference>
<name>A0A3Q7IUL2_SOLLC</name>